<organism evidence="2 3">
    <name type="scientific">Pycnococcus provasolii</name>
    <dbReference type="NCBI Taxonomy" id="41880"/>
    <lineage>
        <taxon>Eukaryota</taxon>
        <taxon>Viridiplantae</taxon>
        <taxon>Chlorophyta</taxon>
        <taxon>Pseudoscourfieldiophyceae</taxon>
        <taxon>Pseudoscourfieldiales</taxon>
        <taxon>Pycnococcaceae</taxon>
        <taxon>Pycnococcus</taxon>
    </lineage>
</organism>
<evidence type="ECO:0000313" key="3">
    <source>
        <dbReference type="Proteomes" id="UP000660262"/>
    </source>
</evidence>
<dbReference type="AlphaFoldDB" id="A0A830HHG7"/>
<protein>
    <submittedName>
        <fullName evidence="2">Uncharacterized protein</fullName>
    </submittedName>
</protein>
<feature type="compositionally biased region" description="Basic and acidic residues" evidence="1">
    <location>
        <begin position="93"/>
        <end position="104"/>
    </location>
</feature>
<gene>
    <name evidence="2" type="ORF">PPROV_000474000</name>
</gene>
<evidence type="ECO:0000256" key="1">
    <source>
        <dbReference type="SAM" id="MobiDB-lite"/>
    </source>
</evidence>
<sequence>MSASSVGADVDASALLDQRLRESMQARDSLLQKKLTVEDANLRTSVTSVSVSAAASPSLSAISPEPDPDASPDAREGDLRSALLTSLPLQGHLSEDERKFKENKNLVPRASHDDDDDKQQQVGSAPTTPTRTTPPASTSGEQQPRTPASTPRGKSNPLAFLENVVRKCSPGGDAYFDQYGERPLTPEEAEVFELQMSGGFIPGQVDGVIAGEEKEKVAFKFYHVKSKFSDDPPEEGDDA</sequence>
<feature type="compositionally biased region" description="Polar residues" evidence="1">
    <location>
        <begin position="140"/>
        <end position="153"/>
    </location>
</feature>
<feature type="region of interest" description="Disordered" evidence="1">
    <location>
        <begin position="47"/>
        <end position="157"/>
    </location>
</feature>
<evidence type="ECO:0000313" key="2">
    <source>
        <dbReference type="EMBL" id="GHP05993.1"/>
    </source>
</evidence>
<dbReference type="EMBL" id="BNJQ01000011">
    <property type="protein sequence ID" value="GHP05993.1"/>
    <property type="molecule type" value="Genomic_DNA"/>
</dbReference>
<feature type="compositionally biased region" description="Low complexity" evidence="1">
    <location>
        <begin position="47"/>
        <end position="64"/>
    </location>
</feature>
<reference evidence="2" key="1">
    <citation type="submission" date="2020-10" db="EMBL/GenBank/DDBJ databases">
        <title>Unveiling of a novel bifunctional photoreceptor, Dualchrome1, isolated from a cosmopolitan green alga.</title>
        <authorList>
            <person name="Suzuki S."/>
            <person name="Kawachi M."/>
        </authorList>
    </citation>
    <scope>NUCLEOTIDE SEQUENCE</scope>
    <source>
        <strain evidence="2">NIES 2893</strain>
    </source>
</reference>
<accession>A0A830HHG7</accession>
<dbReference type="Proteomes" id="UP000660262">
    <property type="component" value="Unassembled WGS sequence"/>
</dbReference>
<feature type="compositionally biased region" description="Low complexity" evidence="1">
    <location>
        <begin position="124"/>
        <end position="139"/>
    </location>
</feature>
<name>A0A830HHG7_9CHLO</name>
<comment type="caution">
    <text evidence="2">The sequence shown here is derived from an EMBL/GenBank/DDBJ whole genome shotgun (WGS) entry which is preliminary data.</text>
</comment>
<keyword evidence="3" id="KW-1185">Reference proteome</keyword>
<proteinExistence type="predicted"/>